<dbReference type="EMBL" id="CAJVPS010002868">
    <property type="protein sequence ID" value="CAG8578010.1"/>
    <property type="molecule type" value="Genomic_DNA"/>
</dbReference>
<evidence type="ECO:0000313" key="1">
    <source>
        <dbReference type="EMBL" id="CAG8578010.1"/>
    </source>
</evidence>
<dbReference type="Proteomes" id="UP000789508">
    <property type="component" value="Unassembled WGS sequence"/>
</dbReference>
<proteinExistence type="predicted"/>
<name>A0A9N9BUV0_9GLOM</name>
<gene>
    <name evidence="1" type="ORF">ALEPTO_LOCUS7124</name>
</gene>
<comment type="caution">
    <text evidence="1">The sequence shown here is derived from an EMBL/GenBank/DDBJ whole genome shotgun (WGS) entry which is preliminary data.</text>
</comment>
<dbReference type="OrthoDB" id="10429104at2759"/>
<sequence>TSLLAMDNLDFFDVDNDFGMNNNQSFMSVNINYNESFMSVDMNDNKIS</sequence>
<protein>
    <submittedName>
        <fullName evidence="1">12454_t:CDS:1</fullName>
    </submittedName>
</protein>
<evidence type="ECO:0000313" key="2">
    <source>
        <dbReference type="Proteomes" id="UP000789508"/>
    </source>
</evidence>
<dbReference type="AlphaFoldDB" id="A0A9N9BUV0"/>
<feature type="non-terminal residue" evidence="1">
    <location>
        <position position="1"/>
    </location>
</feature>
<organism evidence="1 2">
    <name type="scientific">Ambispora leptoticha</name>
    <dbReference type="NCBI Taxonomy" id="144679"/>
    <lineage>
        <taxon>Eukaryota</taxon>
        <taxon>Fungi</taxon>
        <taxon>Fungi incertae sedis</taxon>
        <taxon>Mucoromycota</taxon>
        <taxon>Glomeromycotina</taxon>
        <taxon>Glomeromycetes</taxon>
        <taxon>Archaeosporales</taxon>
        <taxon>Ambisporaceae</taxon>
        <taxon>Ambispora</taxon>
    </lineage>
</organism>
<reference evidence="1" key="1">
    <citation type="submission" date="2021-06" db="EMBL/GenBank/DDBJ databases">
        <authorList>
            <person name="Kallberg Y."/>
            <person name="Tangrot J."/>
            <person name="Rosling A."/>
        </authorList>
    </citation>
    <scope>NUCLEOTIDE SEQUENCE</scope>
    <source>
        <strain evidence="1">FL130A</strain>
    </source>
</reference>
<accession>A0A9N9BUV0</accession>
<keyword evidence="2" id="KW-1185">Reference proteome</keyword>